<evidence type="ECO:0000313" key="10">
    <source>
        <dbReference type="Proteomes" id="UP000230179"/>
    </source>
</evidence>
<dbReference type="Proteomes" id="UP000230179">
    <property type="component" value="Unassembled WGS sequence"/>
</dbReference>
<evidence type="ECO:0000256" key="1">
    <source>
        <dbReference type="ARBA" id="ARBA00022670"/>
    </source>
</evidence>
<keyword evidence="5" id="KW-0482">Metalloprotease</keyword>
<evidence type="ECO:0000256" key="4">
    <source>
        <dbReference type="ARBA" id="ARBA00022833"/>
    </source>
</evidence>
<keyword evidence="3" id="KW-0378">Hydrolase</keyword>
<evidence type="ECO:0000256" key="5">
    <source>
        <dbReference type="ARBA" id="ARBA00023049"/>
    </source>
</evidence>
<dbReference type="Pfam" id="PF20582">
    <property type="entry name" value="UPF0758_N"/>
    <property type="match status" value="1"/>
</dbReference>
<evidence type="ECO:0000256" key="2">
    <source>
        <dbReference type="ARBA" id="ARBA00022723"/>
    </source>
</evidence>
<reference evidence="10" key="1">
    <citation type="submission" date="2017-09" db="EMBL/GenBank/DDBJ databases">
        <title>Depth-based differentiation of microbial function through sediment-hosted aquifers and enrichment of novel symbionts in the deep terrestrial subsurface.</title>
        <authorList>
            <person name="Probst A.J."/>
            <person name="Ladd B."/>
            <person name="Jarett J.K."/>
            <person name="Geller-Mcgrath D.E."/>
            <person name="Sieber C.M.K."/>
            <person name="Emerson J.B."/>
            <person name="Anantharaman K."/>
            <person name="Thomas B.C."/>
            <person name="Malmstrom R."/>
            <person name="Stieglmeier M."/>
            <person name="Klingl A."/>
            <person name="Woyke T."/>
            <person name="Ryan C.M."/>
            <person name="Banfield J.F."/>
        </authorList>
    </citation>
    <scope>NUCLEOTIDE SEQUENCE [LARGE SCALE GENOMIC DNA]</scope>
</reference>
<dbReference type="InterPro" id="IPR020891">
    <property type="entry name" value="UPF0758_CS"/>
</dbReference>
<dbReference type="GO" id="GO:0046872">
    <property type="term" value="F:metal ion binding"/>
    <property type="evidence" value="ECO:0007669"/>
    <property type="project" value="UniProtKB-KW"/>
</dbReference>
<dbReference type="NCBIfam" id="TIGR00608">
    <property type="entry name" value="radc"/>
    <property type="match status" value="1"/>
</dbReference>
<comment type="similarity">
    <text evidence="6">Belongs to the UPF0758 family.</text>
</comment>
<dbReference type="GO" id="GO:0008237">
    <property type="term" value="F:metallopeptidase activity"/>
    <property type="evidence" value="ECO:0007669"/>
    <property type="project" value="UniProtKB-KW"/>
</dbReference>
<dbReference type="CDD" id="cd08071">
    <property type="entry name" value="MPN_DUF2466"/>
    <property type="match status" value="1"/>
</dbReference>
<dbReference type="InterPro" id="IPR025657">
    <property type="entry name" value="RadC_JAB"/>
</dbReference>
<dbReference type="GO" id="GO:0006508">
    <property type="term" value="P:proteolysis"/>
    <property type="evidence" value="ECO:0007669"/>
    <property type="project" value="UniProtKB-KW"/>
</dbReference>
<dbReference type="AlphaFoldDB" id="A0A2H0U998"/>
<protein>
    <recommendedName>
        <fullName evidence="8">MPN domain-containing protein</fullName>
    </recommendedName>
</protein>
<proteinExistence type="inferred from homology"/>
<name>A0A2H0U998_9BACT</name>
<feature type="region of interest" description="Disordered" evidence="7">
    <location>
        <begin position="1"/>
        <end position="22"/>
    </location>
</feature>
<gene>
    <name evidence="9" type="ORF">COU19_02915</name>
</gene>
<dbReference type="PROSITE" id="PS01302">
    <property type="entry name" value="UPF0758"/>
    <property type="match status" value="1"/>
</dbReference>
<evidence type="ECO:0000256" key="3">
    <source>
        <dbReference type="ARBA" id="ARBA00022801"/>
    </source>
</evidence>
<dbReference type="SUPFAM" id="SSF102712">
    <property type="entry name" value="JAB1/MPN domain"/>
    <property type="match status" value="1"/>
</dbReference>
<keyword evidence="1" id="KW-0645">Protease</keyword>
<evidence type="ECO:0000259" key="8">
    <source>
        <dbReference type="PROSITE" id="PS50249"/>
    </source>
</evidence>
<dbReference type="InterPro" id="IPR037518">
    <property type="entry name" value="MPN"/>
</dbReference>
<sequence length="243" mass="26726">MSPSIKNLPKHERPREKLIKKGPENLTDKELLAILLRTGRAGKSALDIAESVLAKFPKKKLLGITFDDLISVKGIDAGKACTLLAALELTKRAEGTRQSGRPIIETDEQALAQLHDIRQHKKEHFVALYLNARNELIHREEISVGTVNASLVHPREVFAPALAHNATAVIVAHNHPSGSAQPSTEDREVTSRLRENTLPHTIQLTGMACNEWGPLHRYHRDRHARVATALGGRTQGGYGSLSL</sequence>
<dbReference type="InterPro" id="IPR046778">
    <property type="entry name" value="UPF0758_N"/>
</dbReference>
<comment type="caution">
    <text evidence="9">The sequence shown here is derived from an EMBL/GenBank/DDBJ whole genome shotgun (WGS) entry which is preliminary data.</text>
</comment>
<organism evidence="9 10">
    <name type="scientific">Candidatus Kaiserbacteria bacterium CG10_big_fil_rev_8_21_14_0_10_56_12</name>
    <dbReference type="NCBI Taxonomy" id="1974611"/>
    <lineage>
        <taxon>Bacteria</taxon>
        <taxon>Candidatus Kaiseribacteriota</taxon>
    </lineage>
</organism>
<dbReference type="InterPro" id="IPR001405">
    <property type="entry name" value="UPF0758"/>
</dbReference>
<dbReference type="EMBL" id="PFBL01000022">
    <property type="protein sequence ID" value="PIR82991.1"/>
    <property type="molecule type" value="Genomic_DNA"/>
</dbReference>
<dbReference type="PANTHER" id="PTHR30471">
    <property type="entry name" value="DNA REPAIR PROTEIN RADC"/>
    <property type="match status" value="1"/>
</dbReference>
<keyword evidence="2" id="KW-0479">Metal-binding</keyword>
<keyword evidence="4" id="KW-0862">Zinc</keyword>
<dbReference type="Gene3D" id="3.40.140.10">
    <property type="entry name" value="Cytidine Deaminase, domain 2"/>
    <property type="match status" value="1"/>
</dbReference>
<feature type="compositionally biased region" description="Basic and acidic residues" evidence="7">
    <location>
        <begin position="9"/>
        <end position="22"/>
    </location>
</feature>
<evidence type="ECO:0000256" key="7">
    <source>
        <dbReference type="SAM" id="MobiDB-lite"/>
    </source>
</evidence>
<evidence type="ECO:0000256" key="6">
    <source>
        <dbReference type="RuleBase" id="RU003797"/>
    </source>
</evidence>
<evidence type="ECO:0000313" key="9">
    <source>
        <dbReference type="EMBL" id="PIR82991.1"/>
    </source>
</evidence>
<dbReference type="Pfam" id="PF04002">
    <property type="entry name" value="RadC"/>
    <property type="match status" value="1"/>
</dbReference>
<dbReference type="PANTHER" id="PTHR30471:SF3">
    <property type="entry name" value="UPF0758 PROTEIN YEES-RELATED"/>
    <property type="match status" value="1"/>
</dbReference>
<accession>A0A2H0U998</accession>
<feature type="domain" description="MPN" evidence="8">
    <location>
        <begin position="102"/>
        <end position="224"/>
    </location>
</feature>
<dbReference type="PROSITE" id="PS50249">
    <property type="entry name" value="MPN"/>
    <property type="match status" value="1"/>
</dbReference>
<dbReference type="NCBIfam" id="NF000642">
    <property type="entry name" value="PRK00024.1"/>
    <property type="match status" value="1"/>
</dbReference>